<evidence type="ECO:0000313" key="2">
    <source>
        <dbReference type="EMBL" id="AEE97995.1"/>
    </source>
</evidence>
<evidence type="ECO:0000313" key="3">
    <source>
        <dbReference type="Proteomes" id="UP000008457"/>
    </source>
</evidence>
<accession>F4A0D4</accession>
<feature type="transmembrane region" description="Helical" evidence="1">
    <location>
        <begin position="7"/>
        <end position="29"/>
    </location>
</feature>
<protein>
    <submittedName>
        <fullName evidence="2">Uncharacterized protein</fullName>
    </submittedName>
</protein>
<name>F4A0D4_MAHA5</name>
<keyword evidence="1" id="KW-1133">Transmembrane helix</keyword>
<organism evidence="2 3">
    <name type="scientific">Mahella australiensis (strain DSM 15567 / CIP 107919 / 50-1 BON)</name>
    <dbReference type="NCBI Taxonomy" id="697281"/>
    <lineage>
        <taxon>Bacteria</taxon>
        <taxon>Bacillati</taxon>
        <taxon>Bacillota</taxon>
        <taxon>Clostridia</taxon>
        <taxon>Thermoanaerobacterales</taxon>
        <taxon>Thermoanaerobacterales Family IV. Incertae Sedis</taxon>
        <taxon>Mahella</taxon>
    </lineage>
</organism>
<dbReference type="KEGG" id="mas:Mahau_2871"/>
<dbReference type="eggNOG" id="ENOG5033WCT">
    <property type="taxonomic scope" value="Bacteria"/>
</dbReference>
<proteinExistence type="predicted"/>
<dbReference type="RefSeq" id="WP_013782406.1">
    <property type="nucleotide sequence ID" value="NC_015520.1"/>
</dbReference>
<sequence>MISKNKNLLVIILILVIISLIISLAFNIFSHLKLTNIDNYFSPKVYEETLKFSTSALKTDKMLDDSLKNKQITIVNANILGNEFFNQAMNMDDLSRIYAYYAIKDRGIGNCTTVVLDNFSVYISAQILHRIPDTFNIAYDQKGVIKLSEDQITKFTKMKDINDKIVEITKKDVKGLTEYTINNSDFTSSNAVHSPLWEKLFVDLTNYCNAMPQWPRPPLD</sequence>
<dbReference type="EMBL" id="CP002360">
    <property type="protein sequence ID" value="AEE97995.1"/>
    <property type="molecule type" value="Genomic_DNA"/>
</dbReference>
<keyword evidence="3" id="KW-1185">Reference proteome</keyword>
<dbReference type="OrthoDB" id="1730157at2"/>
<gene>
    <name evidence="2" type="ordered locus">Mahau_2871</name>
</gene>
<dbReference type="AlphaFoldDB" id="F4A0D4"/>
<dbReference type="HOGENOM" id="CLU_1254687_0_0_9"/>
<reference evidence="2 3" key="2">
    <citation type="journal article" date="2011" name="Stand. Genomic Sci.">
        <title>Complete genome sequence of Mahella australiensis type strain (50-1 BON).</title>
        <authorList>
            <person name="Sikorski J."/>
            <person name="Teshima H."/>
            <person name="Nolan M."/>
            <person name="Lucas S."/>
            <person name="Hammon N."/>
            <person name="Deshpande S."/>
            <person name="Cheng J.F."/>
            <person name="Pitluck S."/>
            <person name="Liolios K."/>
            <person name="Pagani I."/>
            <person name="Ivanova N."/>
            <person name="Huntemann M."/>
            <person name="Mavromatis K."/>
            <person name="Ovchinikova G."/>
            <person name="Pati A."/>
            <person name="Tapia R."/>
            <person name="Han C."/>
            <person name="Goodwin L."/>
            <person name="Chen A."/>
            <person name="Palaniappan K."/>
            <person name="Land M."/>
            <person name="Hauser L."/>
            <person name="Ngatchou-Djao O.D."/>
            <person name="Rohde M."/>
            <person name="Pukall R."/>
            <person name="Spring S."/>
            <person name="Abt B."/>
            <person name="Goker M."/>
            <person name="Detter J.C."/>
            <person name="Woyke T."/>
            <person name="Bristow J."/>
            <person name="Markowitz V."/>
            <person name="Hugenholtz P."/>
            <person name="Eisen J.A."/>
            <person name="Kyrpides N.C."/>
            <person name="Klenk H.P."/>
            <person name="Lapidus A."/>
        </authorList>
    </citation>
    <scope>NUCLEOTIDE SEQUENCE [LARGE SCALE GENOMIC DNA]</scope>
    <source>
        <strain evidence="3">DSM 15567 / CIP 107919 / 50-1 BON</strain>
    </source>
</reference>
<dbReference type="Proteomes" id="UP000008457">
    <property type="component" value="Chromosome"/>
</dbReference>
<evidence type="ECO:0000256" key="1">
    <source>
        <dbReference type="SAM" id="Phobius"/>
    </source>
</evidence>
<reference evidence="3" key="1">
    <citation type="submission" date="2010-11" db="EMBL/GenBank/DDBJ databases">
        <title>The complete genome of Mahella australiensis DSM 15567.</title>
        <authorList>
            <consortium name="US DOE Joint Genome Institute (JGI-PGF)"/>
            <person name="Lucas S."/>
            <person name="Copeland A."/>
            <person name="Lapidus A."/>
            <person name="Bruce D."/>
            <person name="Goodwin L."/>
            <person name="Pitluck S."/>
            <person name="Kyrpides N."/>
            <person name="Mavromatis K."/>
            <person name="Pagani I."/>
            <person name="Ivanova N."/>
            <person name="Teshima H."/>
            <person name="Brettin T."/>
            <person name="Detter J.C."/>
            <person name="Han C."/>
            <person name="Tapia R."/>
            <person name="Land M."/>
            <person name="Hauser L."/>
            <person name="Markowitz V."/>
            <person name="Cheng J.-F."/>
            <person name="Hugenholtz P."/>
            <person name="Woyke T."/>
            <person name="Wu D."/>
            <person name="Spring S."/>
            <person name="Pukall R."/>
            <person name="Steenblock K."/>
            <person name="Schneider S."/>
            <person name="Klenk H.-P."/>
            <person name="Eisen J.A."/>
        </authorList>
    </citation>
    <scope>NUCLEOTIDE SEQUENCE [LARGE SCALE GENOMIC DNA]</scope>
    <source>
        <strain evidence="3">DSM 15567 / CIP 107919 / 50-1 BON</strain>
    </source>
</reference>
<keyword evidence="1" id="KW-0812">Transmembrane</keyword>
<keyword evidence="1" id="KW-0472">Membrane</keyword>